<protein>
    <recommendedName>
        <fullName evidence="5">UDP-N-acetylmuramoyl-L-alanyl-D-glutamate--2, 6-diaminopimelate ligase</fullName>
    </recommendedName>
</protein>
<dbReference type="PANTHER" id="PTHR23135">
    <property type="entry name" value="MUR LIGASE FAMILY MEMBER"/>
    <property type="match status" value="1"/>
</dbReference>
<accession>A0A1G2QLH7</accession>
<dbReference type="InterPro" id="IPR036565">
    <property type="entry name" value="Mur-like_cat_sf"/>
</dbReference>
<dbReference type="GO" id="GO:0016881">
    <property type="term" value="F:acid-amino acid ligase activity"/>
    <property type="evidence" value="ECO:0007669"/>
    <property type="project" value="InterPro"/>
</dbReference>
<feature type="domain" description="Mur ligase C-terminal" evidence="1">
    <location>
        <begin position="233"/>
        <end position="356"/>
    </location>
</feature>
<comment type="caution">
    <text evidence="3">The sequence shown here is derived from an EMBL/GenBank/DDBJ whole genome shotgun (WGS) entry which is preliminary data.</text>
</comment>
<name>A0A1G2QLH7_9BACT</name>
<dbReference type="InterPro" id="IPR036615">
    <property type="entry name" value="Mur_ligase_C_dom_sf"/>
</dbReference>
<dbReference type="SUPFAM" id="SSF53623">
    <property type="entry name" value="MurD-like peptide ligases, catalytic domain"/>
    <property type="match status" value="1"/>
</dbReference>
<dbReference type="GO" id="GO:0005524">
    <property type="term" value="F:ATP binding"/>
    <property type="evidence" value="ECO:0007669"/>
    <property type="project" value="InterPro"/>
</dbReference>
<evidence type="ECO:0000259" key="1">
    <source>
        <dbReference type="Pfam" id="PF02875"/>
    </source>
</evidence>
<dbReference type="STRING" id="1802440.A2569_03315"/>
<proteinExistence type="predicted"/>
<dbReference type="Pfam" id="PF02875">
    <property type="entry name" value="Mur_ligase_C"/>
    <property type="match status" value="1"/>
</dbReference>
<dbReference type="Gene3D" id="3.40.1190.10">
    <property type="entry name" value="Mur-like, catalytic domain"/>
    <property type="match status" value="1"/>
</dbReference>
<dbReference type="PANTHER" id="PTHR23135:SF4">
    <property type="entry name" value="UDP-N-ACETYLMURAMOYL-L-ALANYL-D-GLUTAMATE--2,6-DIAMINOPIMELATE LIGASE MURE HOMOLOG, CHLOROPLASTIC"/>
    <property type="match status" value="1"/>
</dbReference>
<sequence>MMRSLYHYLFALGGALWYRFPASRLAVIGVTGTKGKSTVVELIAAMLAEAGKQSVVSSTVHFSVGGKDERNLTKMSMPGRAFMQRLLARGLADGCTHAVIEMTSEGARQYRHRFIPLDVLVVTNIAPEHIESHGSYENYRASKINIAREFARSSKQPRTLIVNRNDKEKEKFLALPIPNKVEVSIDDPFPYSTALPGAMNRFNILAAAAAARAVGITDEQIARAVEKFRGMRGRMESIENKRGIRIYVDYAHTADSLAAAYEAAGAGRTICVLGSCGGGRDRWKRPLMARVAHEHCEKIIFTNEDPYDEDPEAIIAEMAAALPKDSYRSIIDRREAIRTALAEAQGGDTVMITGKGTDPFIMGPKGSKIPWDDAGVVREELKKL</sequence>
<dbReference type="InterPro" id="IPR004101">
    <property type="entry name" value="Mur_ligase_C"/>
</dbReference>
<evidence type="ECO:0000313" key="4">
    <source>
        <dbReference type="Proteomes" id="UP000177090"/>
    </source>
</evidence>
<dbReference type="SUPFAM" id="SSF53244">
    <property type="entry name" value="MurD-like peptide ligases, peptide-binding domain"/>
    <property type="match status" value="1"/>
</dbReference>
<feature type="domain" description="Mur ligase central" evidence="2">
    <location>
        <begin position="30"/>
        <end position="174"/>
    </location>
</feature>
<gene>
    <name evidence="3" type="ORF">A2569_03315</name>
</gene>
<evidence type="ECO:0000313" key="3">
    <source>
        <dbReference type="EMBL" id="OHA60771.1"/>
    </source>
</evidence>
<dbReference type="Proteomes" id="UP000177090">
    <property type="component" value="Unassembled WGS sequence"/>
</dbReference>
<evidence type="ECO:0000259" key="2">
    <source>
        <dbReference type="Pfam" id="PF08245"/>
    </source>
</evidence>
<dbReference type="Gene3D" id="3.90.190.20">
    <property type="entry name" value="Mur ligase, C-terminal domain"/>
    <property type="match status" value="1"/>
</dbReference>
<dbReference type="EMBL" id="MHTL01000009">
    <property type="protein sequence ID" value="OHA60771.1"/>
    <property type="molecule type" value="Genomic_DNA"/>
</dbReference>
<reference evidence="3 4" key="1">
    <citation type="journal article" date="2016" name="Nat. Commun.">
        <title>Thousands of microbial genomes shed light on interconnected biogeochemical processes in an aquifer system.</title>
        <authorList>
            <person name="Anantharaman K."/>
            <person name="Brown C.T."/>
            <person name="Hug L.A."/>
            <person name="Sharon I."/>
            <person name="Castelle C.J."/>
            <person name="Probst A.J."/>
            <person name="Thomas B.C."/>
            <person name="Singh A."/>
            <person name="Wilkins M.J."/>
            <person name="Karaoz U."/>
            <person name="Brodie E.L."/>
            <person name="Williams K.H."/>
            <person name="Hubbard S.S."/>
            <person name="Banfield J.F."/>
        </authorList>
    </citation>
    <scope>NUCLEOTIDE SEQUENCE [LARGE SCALE GENOMIC DNA]</scope>
</reference>
<dbReference type="AlphaFoldDB" id="A0A1G2QLH7"/>
<evidence type="ECO:0008006" key="5">
    <source>
        <dbReference type="Google" id="ProtNLM"/>
    </source>
</evidence>
<organism evidence="3 4">
    <name type="scientific">Candidatus Vogelbacteria bacterium RIFOXYD1_FULL_51_18</name>
    <dbReference type="NCBI Taxonomy" id="1802440"/>
    <lineage>
        <taxon>Bacteria</taxon>
        <taxon>Candidatus Vogeliibacteriota</taxon>
    </lineage>
</organism>
<dbReference type="Pfam" id="PF08245">
    <property type="entry name" value="Mur_ligase_M"/>
    <property type="match status" value="1"/>
</dbReference>
<dbReference type="InterPro" id="IPR013221">
    <property type="entry name" value="Mur_ligase_cen"/>
</dbReference>